<feature type="compositionally biased region" description="Polar residues" evidence="1">
    <location>
        <begin position="17"/>
        <end position="36"/>
    </location>
</feature>
<accession>A0A1D3JE15</accession>
<gene>
    <name evidence="2" type="primary">PocGH01_00159200</name>
    <name evidence="2" type="ORF">POCGH01_00159200</name>
</gene>
<dbReference type="OrthoDB" id="388689at2759"/>
<feature type="region of interest" description="Disordered" evidence="1">
    <location>
        <begin position="1"/>
        <end position="36"/>
    </location>
</feature>
<keyword evidence="3" id="KW-1185">Reference proteome</keyword>
<sequence>TDDKNKSDKSVEMTYKNFLNPNDDTSENTINYIRKE</sequence>
<protein>
    <submittedName>
        <fullName evidence="2">STP1 protein</fullName>
    </submittedName>
</protein>
<reference evidence="2 3" key="1">
    <citation type="submission" date="2016-06" db="EMBL/GenBank/DDBJ databases">
        <authorList>
            <consortium name="Pathogen Informatics"/>
        </authorList>
    </citation>
    <scope>NUCLEOTIDE SEQUENCE [LARGE SCALE GENOMIC DNA]</scope>
    <source>
        <strain evidence="2">PocGH01</strain>
    </source>
</reference>
<dbReference type="Proteomes" id="UP000242942">
    <property type="component" value="Unassembled WGS sequence"/>
</dbReference>
<dbReference type="AlphaFoldDB" id="A0A1D3JE15"/>
<evidence type="ECO:0000313" key="3">
    <source>
        <dbReference type="Proteomes" id="UP000242942"/>
    </source>
</evidence>
<organism evidence="2 3">
    <name type="scientific">Plasmodium ovale</name>
    <name type="common">malaria parasite P. ovale</name>
    <dbReference type="NCBI Taxonomy" id="36330"/>
    <lineage>
        <taxon>Eukaryota</taxon>
        <taxon>Sar</taxon>
        <taxon>Alveolata</taxon>
        <taxon>Apicomplexa</taxon>
        <taxon>Aconoidasida</taxon>
        <taxon>Haemosporida</taxon>
        <taxon>Plasmodiidae</taxon>
        <taxon>Plasmodium</taxon>
        <taxon>Plasmodium (Plasmodium)</taxon>
    </lineage>
</organism>
<feature type="compositionally biased region" description="Basic and acidic residues" evidence="1">
    <location>
        <begin position="1"/>
        <end position="11"/>
    </location>
</feature>
<dbReference type="EMBL" id="FLRI01000256">
    <property type="protein sequence ID" value="SBT83932.1"/>
    <property type="molecule type" value="Genomic_DNA"/>
</dbReference>
<name>A0A1D3JE15_PLAOA</name>
<feature type="non-terminal residue" evidence="2">
    <location>
        <position position="1"/>
    </location>
</feature>
<proteinExistence type="predicted"/>
<evidence type="ECO:0000313" key="2">
    <source>
        <dbReference type="EMBL" id="SBT83932.1"/>
    </source>
</evidence>
<evidence type="ECO:0000256" key="1">
    <source>
        <dbReference type="SAM" id="MobiDB-lite"/>
    </source>
</evidence>